<dbReference type="Pfam" id="PF05065">
    <property type="entry name" value="Phage_capsid"/>
    <property type="match status" value="1"/>
</dbReference>
<dbReference type="InterPro" id="IPR054612">
    <property type="entry name" value="Phage_capsid-like_C"/>
</dbReference>
<feature type="domain" description="Phage capsid-like C-terminal" evidence="3">
    <location>
        <begin position="41"/>
        <end position="316"/>
    </location>
</feature>
<name>A0A2H4J376_9CAUD</name>
<accession>A0A2H4J376</accession>
<dbReference type="NCBIfam" id="TIGR01554">
    <property type="entry name" value="major_cap_HK97"/>
    <property type="match status" value="1"/>
</dbReference>
<evidence type="ECO:0000256" key="2">
    <source>
        <dbReference type="ARBA" id="ARBA00022844"/>
    </source>
</evidence>
<reference evidence="4" key="1">
    <citation type="submission" date="2017-06" db="EMBL/GenBank/DDBJ databases">
        <title>Novel phages from South African skin metaviromes.</title>
        <authorList>
            <person name="van Zyl L.J."/>
            <person name="Abrahams Y."/>
            <person name="Stander E.A."/>
            <person name="Kirby B.M."/>
            <person name="Clavaud C."/>
            <person name="Farcet C."/>
            <person name="Breton L."/>
            <person name="Trindade M.I."/>
        </authorList>
    </citation>
    <scope>NUCLEOTIDE SEQUENCE</scope>
</reference>
<organism evidence="4">
    <name type="scientific">uncultured Caudovirales phage</name>
    <dbReference type="NCBI Taxonomy" id="2100421"/>
    <lineage>
        <taxon>Viruses</taxon>
        <taxon>Duplodnaviria</taxon>
        <taxon>Heunggongvirae</taxon>
        <taxon>Uroviricota</taxon>
        <taxon>Caudoviricetes</taxon>
        <taxon>Peduoviridae</taxon>
        <taxon>Maltschvirus</taxon>
        <taxon>Maltschvirus maltsch</taxon>
    </lineage>
</organism>
<proteinExistence type="predicted"/>
<evidence type="ECO:0000313" key="4">
    <source>
        <dbReference type="EMBL" id="ASN67647.1"/>
    </source>
</evidence>
<dbReference type="GO" id="GO:0044423">
    <property type="term" value="C:virion component"/>
    <property type="evidence" value="ECO:0007669"/>
    <property type="project" value="UniProtKB-KW"/>
</dbReference>
<gene>
    <name evidence="4" type="ORF">7F20_6</name>
</gene>
<comment type="subcellular location">
    <subcellularLocation>
        <location evidence="1">Virion</location>
    </subcellularLocation>
</comment>
<evidence type="ECO:0000256" key="1">
    <source>
        <dbReference type="ARBA" id="ARBA00004328"/>
    </source>
</evidence>
<dbReference type="EMBL" id="MF417861">
    <property type="protein sequence ID" value="ASN67647.1"/>
    <property type="molecule type" value="Genomic_DNA"/>
</dbReference>
<evidence type="ECO:0000259" key="3">
    <source>
        <dbReference type="Pfam" id="PF05065"/>
    </source>
</evidence>
<keyword evidence="2" id="KW-0946">Virion</keyword>
<dbReference type="InterPro" id="IPR024455">
    <property type="entry name" value="Phage_capsid"/>
</dbReference>
<sequence>MNETNKLKLNLQHFANNDVTPQEFNPDNVMMHEHKEGELLNNFTKPILRDVMETSKIMRLGKYQDMGGKSEKDFTYWADKPGAYWVGEGQKIETSKATWINANMRAYKLAVILPVTKEYLDYTYSDFFDEMKPFIAEAFARKFDEAGILNVGNNPFGKSIEQSIQATGKVINAEYNEDNLLDLEALVENDDYDPNAFISKRQNRRELSRIVDSVSNQRLFEKGKGRNAIDQLDGLPVLNLKSPDFKENVIYTGDFNQLFYGIPQRIEYKISDNAQLSTITNEDGSPVNLYEQDMFALRATMHVAVHIADDNAFAKFEGIPTKPETATSQPETV</sequence>
<protein>
    <submittedName>
        <fullName evidence="4">Putative major head protein</fullName>
    </submittedName>
</protein>
<dbReference type="SUPFAM" id="SSF56563">
    <property type="entry name" value="Major capsid protein gp5"/>
    <property type="match status" value="1"/>
</dbReference>